<name>A0A8C6SKB4_9GOBI</name>
<dbReference type="Proteomes" id="UP000694523">
    <property type="component" value="Unplaced"/>
</dbReference>
<dbReference type="AlphaFoldDB" id="A0A8C6SKB4"/>
<evidence type="ECO:0000313" key="2">
    <source>
        <dbReference type="Proteomes" id="UP000694523"/>
    </source>
</evidence>
<sequence length="102" mass="11792">MLYFEIAVSSVHQLNSFDFLLGENGSTRHRMSRGHSYEEKPMWNKYCVLPDCQMLLLNEEEVVRADCPVSSCKAHLLRRTISVPVETHFPEFHCQMSTESGE</sequence>
<protein>
    <submittedName>
        <fullName evidence="1">Uncharacterized protein</fullName>
    </submittedName>
</protein>
<dbReference type="Ensembl" id="ENSNMLT00000007548.1">
    <property type="protein sequence ID" value="ENSNMLP00000006609.1"/>
    <property type="gene ID" value="ENSNMLG00000004784.1"/>
</dbReference>
<proteinExistence type="predicted"/>
<keyword evidence="2" id="KW-1185">Reference proteome</keyword>
<accession>A0A8C6SKB4</accession>
<reference evidence="1" key="1">
    <citation type="submission" date="2025-08" db="UniProtKB">
        <authorList>
            <consortium name="Ensembl"/>
        </authorList>
    </citation>
    <scope>IDENTIFICATION</scope>
</reference>
<reference evidence="1" key="2">
    <citation type="submission" date="2025-09" db="UniProtKB">
        <authorList>
            <consortium name="Ensembl"/>
        </authorList>
    </citation>
    <scope>IDENTIFICATION</scope>
</reference>
<evidence type="ECO:0000313" key="1">
    <source>
        <dbReference type="Ensembl" id="ENSNMLP00000006609.1"/>
    </source>
</evidence>
<organism evidence="1 2">
    <name type="scientific">Neogobius melanostomus</name>
    <name type="common">round goby</name>
    <dbReference type="NCBI Taxonomy" id="47308"/>
    <lineage>
        <taxon>Eukaryota</taxon>
        <taxon>Metazoa</taxon>
        <taxon>Chordata</taxon>
        <taxon>Craniata</taxon>
        <taxon>Vertebrata</taxon>
        <taxon>Euteleostomi</taxon>
        <taxon>Actinopterygii</taxon>
        <taxon>Neopterygii</taxon>
        <taxon>Teleostei</taxon>
        <taxon>Neoteleostei</taxon>
        <taxon>Acanthomorphata</taxon>
        <taxon>Gobiaria</taxon>
        <taxon>Gobiiformes</taxon>
        <taxon>Gobioidei</taxon>
        <taxon>Gobiidae</taxon>
        <taxon>Benthophilinae</taxon>
        <taxon>Neogobiini</taxon>
        <taxon>Neogobius</taxon>
    </lineage>
</organism>